<proteinExistence type="predicted"/>
<feature type="transmembrane region" description="Helical" evidence="1">
    <location>
        <begin position="175"/>
        <end position="195"/>
    </location>
</feature>
<name>A0A073KI24_9BACI</name>
<evidence type="ECO:0000313" key="2">
    <source>
        <dbReference type="EMBL" id="KEK26166.1"/>
    </source>
</evidence>
<dbReference type="RefSeq" id="WP_033672515.1">
    <property type="nucleotide sequence ID" value="NZ_JOTM01000001.1"/>
</dbReference>
<feature type="transmembrane region" description="Helical" evidence="1">
    <location>
        <begin position="31"/>
        <end position="50"/>
    </location>
</feature>
<dbReference type="eggNOG" id="ENOG5031SFK">
    <property type="taxonomic scope" value="Bacteria"/>
</dbReference>
<comment type="caution">
    <text evidence="2">The sequence shown here is derived from an EMBL/GenBank/DDBJ whole genome shotgun (WGS) entry which is preliminary data.</text>
</comment>
<dbReference type="EMBL" id="JOTM01000001">
    <property type="protein sequence ID" value="KEK26166.1"/>
    <property type="molecule type" value="Genomic_DNA"/>
</dbReference>
<protein>
    <submittedName>
        <fullName evidence="2">Membrane protein</fullName>
    </submittedName>
</protein>
<sequence length="210" mass="24236">MNQNKKVVFDLIFYLVFPFVIWKFAKTHIDPYYAMLISSVPGILYTLYCFKKEKQFHVTGFFILTTLITNTTVDLLSGSAERMLWNDVYYHIVLGLIVICTIFIKKPLMLYFAADIAVLQGHDRNESRALYRDKRIYPALQYLTLFFGLQFIAKSCLKIYFISVFGVEGYGEMRAIMTAVGWGISICLGIGFVWVSNKINLVTEKKETAH</sequence>
<gene>
    <name evidence="2" type="ORF">BAGA_02715</name>
</gene>
<keyword evidence="1" id="KW-1133">Transmembrane helix</keyword>
<reference evidence="2 3" key="1">
    <citation type="submission" date="2014-06" db="EMBL/GenBank/DDBJ databases">
        <title>Draft genome sequence of Bacillus gaemokensis JCM 15801 (MCCC 1A00707).</title>
        <authorList>
            <person name="Lai Q."/>
            <person name="Liu Y."/>
            <person name="Shao Z."/>
        </authorList>
    </citation>
    <scope>NUCLEOTIDE SEQUENCE [LARGE SCALE GENOMIC DNA]</scope>
    <source>
        <strain evidence="2 3">JCM 15801</strain>
    </source>
</reference>
<feature type="transmembrane region" description="Helical" evidence="1">
    <location>
        <begin position="57"/>
        <end position="76"/>
    </location>
</feature>
<organism evidence="2 3">
    <name type="scientific">Bacillus gaemokensis</name>
    <dbReference type="NCBI Taxonomy" id="574375"/>
    <lineage>
        <taxon>Bacteria</taxon>
        <taxon>Bacillati</taxon>
        <taxon>Bacillota</taxon>
        <taxon>Bacilli</taxon>
        <taxon>Bacillales</taxon>
        <taxon>Bacillaceae</taxon>
        <taxon>Bacillus</taxon>
        <taxon>Bacillus cereus group</taxon>
    </lineage>
</organism>
<feature type="transmembrane region" description="Helical" evidence="1">
    <location>
        <begin position="142"/>
        <end position="163"/>
    </location>
</feature>
<feature type="transmembrane region" description="Helical" evidence="1">
    <location>
        <begin position="88"/>
        <end position="104"/>
    </location>
</feature>
<dbReference type="Proteomes" id="UP000027778">
    <property type="component" value="Unassembled WGS sequence"/>
</dbReference>
<dbReference type="STRING" id="574375.AZF08_02770"/>
<evidence type="ECO:0000313" key="3">
    <source>
        <dbReference type="Proteomes" id="UP000027778"/>
    </source>
</evidence>
<dbReference type="AlphaFoldDB" id="A0A073KI24"/>
<feature type="transmembrane region" description="Helical" evidence="1">
    <location>
        <begin position="7"/>
        <end position="25"/>
    </location>
</feature>
<evidence type="ECO:0000256" key="1">
    <source>
        <dbReference type="SAM" id="Phobius"/>
    </source>
</evidence>
<dbReference type="NCBIfam" id="NF041646">
    <property type="entry name" value="VC0807_fam"/>
    <property type="match status" value="1"/>
</dbReference>
<dbReference type="OrthoDB" id="2739093at2"/>
<keyword evidence="1" id="KW-0472">Membrane</keyword>
<keyword evidence="1" id="KW-0812">Transmembrane</keyword>
<keyword evidence="3" id="KW-1185">Reference proteome</keyword>
<accession>A0A073KI24</accession>